<dbReference type="AlphaFoldDB" id="A0A5N6R895"/>
<accession>A0A5N6R895</accession>
<feature type="compositionally biased region" description="Low complexity" evidence="1">
    <location>
        <begin position="61"/>
        <end position="72"/>
    </location>
</feature>
<evidence type="ECO:0000313" key="2">
    <source>
        <dbReference type="EMBL" id="KAE8056871.1"/>
    </source>
</evidence>
<gene>
    <name evidence="2" type="ORF">FH972_013607</name>
</gene>
<dbReference type="EMBL" id="CM017325">
    <property type="protein sequence ID" value="KAE8056871.1"/>
    <property type="molecule type" value="Genomic_DNA"/>
</dbReference>
<keyword evidence="3" id="KW-1185">Reference proteome</keyword>
<reference evidence="2 3" key="1">
    <citation type="submission" date="2019-06" db="EMBL/GenBank/DDBJ databases">
        <title>A chromosomal-level reference genome of Carpinus fangiana (Coryloideae, Betulaceae).</title>
        <authorList>
            <person name="Yang X."/>
            <person name="Wang Z."/>
            <person name="Zhang L."/>
            <person name="Hao G."/>
            <person name="Liu J."/>
            <person name="Yang Y."/>
        </authorList>
    </citation>
    <scope>NUCLEOTIDE SEQUENCE [LARGE SCALE GENOMIC DNA]</scope>
    <source>
        <strain evidence="2">Cfa_2016G</strain>
        <tissue evidence="2">Leaf</tissue>
    </source>
</reference>
<proteinExistence type="predicted"/>
<evidence type="ECO:0000256" key="1">
    <source>
        <dbReference type="SAM" id="MobiDB-lite"/>
    </source>
</evidence>
<protein>
    <submittedName>
        <fullName evidence="2">Uncharacterized protein</fullName>
    </submittedName>
</protein>
<feature type="region of interest" description="Disordered" evidence="1">
    <location>
        <begin position="16"/>
        <end position="72"/>
    </location>
</feature>
<evidence type="ECO:0000313" key="3">
    <source>
        <dbReference type="Proteomes" id="UP000327013"/>
    </source>
</evidence>
<organism evidence="2 3">
    <name type="scientific">Carpinus fangiana</name>
    <dbReference type="NCBI Taxonomy" id="176857"/>
    <lineage>
        <taxon>Eukaryota</taxon>
        <taxon>Viridiplantae</taxon>
        <taxon>Streptophyta</taxon>
        <taxon>Embryophyta</taxon>
        <taxon>Tracheophyta</taxon>
        <taxon>Spermatophyta</taxon>
        <taxon>Magnoliopsida</taxon>
        <taxon>eudicotyledons</taxon>
        <taxon>Gunneridae</taxon>
        <taxon>Pentapetalae</taxon>
        <taxon>rosids</taxon>
        <taxon>fabids</taxon>
        <taxon>Fagales</taxon>
        <taxon>Betulaceae</taxon>
        <taxon>Carpinus</taxon>
    </lineage>
</organism>
<sequence length="72" mass="8297">MGAPRKWLKSLITLKKPHTTNQDKAGDNTKKKWRLWRSSSEDMNRGHMFASKASESRSRSKSSFRGAKMVML</sequence>
<dbReference type="Proteomes" id="UP000327013">
    <property type="component" value="Chromosome 5"/>
</dbReference>
<name>A0A5N6R895_9ROSI</name>